<sequence length="247" mass="28197">MVGSCGHHNTISNKDSPNIRIKFNEWSSFLDLDHFNSSYLIAVLTEKKCSNKPYLWTDSSVKCESNVSITALRQAEATFNLSQLMFALYHGSISACTFLDLQLNRPPRDIRKHFTLLGTKNCYNLSGTTFREALHTLCWEITESGGLSVIFSMMQNPVLPIIRQKCLDALTNILCVEHIEKIVLERQPWFLEKLVTLIKSGDLQCDMVPAISVLDRLIVVILSENMKLPYEQLIKLDFVTMCIHRLQ</sequence>
<evidence type="ECO:0000313" key="1">
    <source>
        <dbReference type="Ensembl" id="ENSCINP00000030010.1"/>
    </source>
</evidence>
<dbReference type="InParanoid" id="H2XK28"/>
<name>H2XK28_CIOIN</name>
<evidence type="ECO:0000313" key="2">
    <source>
        <dbReference type="Proteomes" id="UP000008144"/>
    </source>
</evidence>
<accession>H2XK28</accession>
<protein>
    <submittedName>
        <fullName evidence="1">Uncharacterized protein</fullName>
    </submittedName>
</protein>
<dbReference type="HOGENOM" id="CLU_073860_0_0_1"/>
<proteinExistence type="predicted"/>
<reference evidence="1" key="3">
    <citation type="submission" date="2025-08" db="UniProtKB">
        <authorList>
            <consortium name="Ensembl"/>
        </authorList>
    </citation>
    <scope>IDENTIFICATION</scope>
</reference>
<reference evidence="2" key="1">
    <citation type="journal article" date="2002" name="Science">
        <title>The draft genome of Ciona intestinalis: insights into chordate and vertebrate origins.</title>
        <authorList>
            <person name="Dehal P."/>
            <person name="Satou Y."/>
            <person name="Campbell R.K."/>
            <person name="Chapman J."/>
            <person name="Degnan B."/>
            <person name="De Tomaso A."/>
            <person name="Davidson B."/>
            <person name="Di Gregorio A."/>
            <person name="Gelpke M."/>
            <person name="Goodstein D.M."/>
            <person name="Harafuji N."/>
            <person name="Hastings K.E."/>
            <person name="Ho I."/>
            <person name="Hotta K."/>
            <person name="Huang W."/>
            <person name="Kawashima T."/>
            <person name="Lemaire P."/>
            <person name="Martinez D."/>
            <person name="Meinertzhagen I.A."/>
            <person name="Necula S."/>
            <person name="Nonaka M."/>
            <person name="Putnam N."/>
            <person name="Rash S."/>
            <person name="Saiga H."/>
            <person name="Satake M."/>
            <person name="Terry A."/>
            <person name="Yamada L."/>
            <person name="Wang H.G."/>
            <person name="Awazu S."/>
            <person name="Azumi K."/>
            <person name="Boore J."/>
            <person name="Branno M."/>
            <person name="Chin-Bow S."/>
            <person name="DeSantis R."/>
            <person name="Doyle S."/>
            <person name="Francino P."/>
            <person name="Keys D.N."/>
            <person name="Haga S."/>
            <person name="Hayashi H."/>
            <person name="Hino K."/>
            <person name="Imai K.S."/>
            <person name="Inaba K."/>
            <person name="Kano S."/>
            <person name="Kobayashi K."/>
            <person name="Kobayashi M."/>
            <person name="Lee B.I."/>
            <person name="Makabe K.W."/>
            <person name="Manohar C."/>
            <person name="Matassi G."/>
            <person name="Medina M."/>
            <person name="Mochizuki Y."/>
            <person name="Mount S."/>
            <person name="Morishita T."/>
            <person name="Miura S."/>
            <person name="Nakayama A."/>
            <person name="Nishizaka S."/>
            <person name="Nomoto H."/>
            <person name="Ohta F."/>
            <person name="Oishi K."/>
            <person name="Rigoutsos I."/>
            <person name="Sano M."/>
            <person name="Sasaki A."/>
            <person name="Sasakura Y."/>
            <person name="Shoguchi E."/>
            <person name="Shin-i T."/>
            <person name="Spagnuolo A."/>
            <person name="Stainier D."/>
            <person name="Suzuki M.M."/>
            <person name="Tassy O."/>
            <person name="Takatori N."/>
            <person name="Tokuoka M."/>
            <person name="Yagi K."/>
            <person name="Yoshizaki F."/>
            <person name="Wada S."/>
            <person name="Zhang C."/>
            <person name="Hyatt P.D."/>
            <person name="Larimer F."/>
            <person name="Detter C."/>
            <person name="Doggett N."/>
            <person name="Glavina T."/>
            <person name="Hawkins T."/>
            <person name="Richardson P."/>
            <person name="Lucas S."/>
            <person name="Kohara Y."/>
            <person name="Levine M."/>
            <person name="Satoh N."/>
            <person name="Rokhsar D.S."/>
        </authorList>
    </citation>
    <scope>NUCLEOTIDE SEQUENCE [LARGE SCALE GENOMIC DNA]</scope>
</reference>
<dbReference type="GeneTree" id="ENSGT00660000097456"/>
<reference evidence="1" key="4">
    <citation type="submission" date="2025-09" db="UniProtKB">
        <authorList>
            <consortium name="Ensembl"/>
        </authorList>
    </citation>
    <scope>IDENTIFICATION</scope>
</reference>
<dbReference type="AlphaFoldDB" id="H2XK28"/>
<dbReference type="Ensembl" id="ENSCINT00000032268.1">
    <property type="protein sequence ID" value="ENSCINP00000030010.1"/>
    <property type="gene ID" value="ENSCING00000020922.1"/>
</dbReference>
<reference evidence="1" key="2">
    <citation type="journal article" date="2008" name="Genome Biol.">
        <title>Improved genome assembly and evidence-based global gene model set for the chordate Ciona intestinalis: new insight into intron and operon populations.</title>
        <authorList>
            <person name="Satou Y."/>
            <person name="Mineta K."/>
            <person name="Ogasawara M."/>
            <person name="Sasakura Y."/>
            <person name="Shoguchi E."/>
            <person name="Ueno K."/>
            <person name="Yamada L."/>
            <person name="Matsumoto J."/>
            <person name="Wasserscheid J."/>
            <person name="Dewar K."/>
            <person name="Wiley G.B."/>
            <person name="Macmil S.L."/>
            <person name="Roe B.A."/>
            <person name="Zeller R.W."/>
            <person name="Hastings K.E."/>
            <person name="Lemaire P."/>
            <person name="Lindquist E."/>
            <person name="Endo T."/>
            <person name="Hotta K."/>
            <person name="Inaba K."/>
        </authorList>
    </citation>
    <scope>NUCLEOTIDE SEQUENCE [LARGE SCALE GENOMIC DNA]</scope>
    <source>
        <strain evidence="1">wild type</strain>
    </source>
</reference>
<organism evidence="1 2">
    <name type="scientific">Ciona intestinalis</name>
    <name type="common">Transparent sea squirt</name>
    <name type="synonym">Ascidia intestinalis</name>
    <dbReference type="NCBI Taxonomy" id="7719"/>
    <lineage>
        <taxon>Eukaryota</taxon>
        <taxon>Metazoa</taxon>
        <taxon>Chordata</taxon>
        <taxon>Tunicata</taxon>
        <taxon>Ascidiacea</taxon>
        <taxon>Phlebobranchia</taxon>
        <taxon>Cionidae</taxon>
        <taxon>Ciona</taxon>
    </lineage>
</organism>
<keyword evidence="2" id="KW-1185">Reference proteome</keyword>
<dbReference type="Proteomes" id="UP000008144">
    <property type="component" value="Chromosome 2"/>
</dbReference>
<dbReference type="EMBL" id="EAAA01001360">
    <property type="status" value="NOT_ANNOTATED_CDS"/>
    <property type="molecule type" value="Genomic_DNA"/>
</dbReference>
<dbReference type="OMA" id="TNILCVE"/>